<organism evidence="1 2">
    <name type="scientific">Bacillus phage BCD7</name>
    <dbReference type="NCBI Taxonomy" id="1136534"/>
    <lineage>
        <taxon>Viruses</taxon>
        <taxon>Duplodnaviria</taxon>
        <taxon>Heunggongvirae</taxon>
        <taxon>Uroviricota</taxon>
        <taxon>Caudoviricetes</taxon>
        <taxon>Becedseptimavirus</taxon>
        <taxon>Becedseptimavirus BCD7</taxon>
    </lineage>
</organism>
<evidence type="ECO:0000313" key="2">
    <source>
        <dbReference type="Proteomes" id="UP000006298"/>
    </source>
</evidence>
<dbReference type="Proteomes" id="UP000006298">
    <property type="component" value="Segment"/>
</dbReference>
<dbReference type="GeneID" id="14011570"/>
<evidence type="ECO:0000313" key="1">
    <source>
        <dbReference type="EMBL" id="AEZ50498.1"/>
    </source>
</evidence>
<name>J9PTY3_9CAUD</name>
<sequence>MKDKPFKPIDVPVNVLGKHIVVHFQDFMRFHVEIISRDLELESLTRELLTKASIVVNDFPFHAENMKALIREIIITKMNELLESGQIRRKLNVSHQL</sequence>
<keyword evidence="2" id="KW-1185">Reference proteome</keyword>
<dbReference type="EMBL" id="JN712910">
    <property type="protein sequence ID" value="AEZ50498.1"/>
    <property type="molecule type" value="Genomic_DNA"/>
</dbReference>
<reference evidence="1 2" key="1">
    <citation type="submission" date="2011-09" db="EMBL/GenBank/DDBJ databases">
        <title>Complete Genome Sequence of Bacillus cereus Bacteriophage BCD7.</title>
        <authorList>
            <person name="Lee J.-H."/>
            <person name="Shin H."/>
            <person name="Son B."/>
            <person name="Ryu S."/>
        </authorList>
    </citation>
    <scope>NUCLEOTIDE SEQUENCE [LARGE SCALE GENOMIC DNA]</scope>
</reference>
<dbReference type="KEGG" id="vg:14011570"/>
<protein>
    <submittedName>
        <fullName evidence="1">Uncharacterized protein</fullName>
    </submittedName>
</protein>
<gene>
    <name evidence="1" type="ORF">BCD7_0051</name>
</gene>
<proteinExistence type="predicted"/>
<accession>J9PTY3</accession>
<dbReference type="RefSeq" id="YP_007005902.1">
    <property type="nucleotide sequence ID" value="NC_019515.1"/>
</dbReference>